<organism evidence="2 3">
    <name type="scientific">Mycobacterium lacus</name>
    <dbReference type="NCBI Taxonomy" id="169765"/>
    <lineage>
        <taxon>Bacteria</taxon>
        <taxon>Bacillati</taxon>
        <taxon>Actinomycetota</taxon>
        <taxon>Actinomycetes</taxon>
        <taxon>Mycobacteriales</taxon>
        <taxon>Mycobacteriaceae</taxon>
        <taxon>Mycobacterium</taxon>
    </lineage>
</organism>
<reference evidence="2 3" key="1">
    <citation type="journal article" date="2019" name="Emerg. Microbes Infect.">
        <title>Comprehensive subspecies identification of 175 nontuberculous mycobacteria species based on 7547 genomic profiles.</title>
        <authorList>
            <person name="Matsumoto Y."/>
            <person name="Kinjo T."/>
            <person name="Motooka D."/>
            <person name="Nabeya D."/>
            <person name="Jung N."/>
            <person name="Uechi K."/>
            <person name="Horii T."/>
            <person name="Iida T."/>
            <person name="Fujita J."/>
            <person name="Nakamura S."/>
        </authorList>
    </citation>
    <scope>NUCLEOTIDE SEQUENCE [LARGE SCALE GENOMIC DNA]</scope>
    <source>
        <strain evidence="2 3">JCM 15657</strain>
    </source>
</reference>
<sequence>MATIACDAGPRQDSAASPAVTDLNEAAAEANSEARPSQAAAAVNSGPDPAPTNIRAEIISGGNDAKFDNIARPLRDHS</sequence>
<accession>A0A7I7NSL7</accession>
<proteinExistence type="predicted"/>
<protein>
    <submittedName>
        <fullName evidence="2">Uncharacterized protein</fullName>
    </submittedName>
</protein>
<evidence type="ECO:0000313" key="2">
    <source>
        <dbReference type="EMBL" id="BBX99243.1"/>
    </source>
</evidence>
<keyword evidence="3" id="KW-1185">Reference proteome</keyword>
<dbReference type="EMBL" id="AP022581">
    <property type="protein sequence ID" value="BBX99243.1"/>
    <property type="molecule type" value="Genomic_DNA"/>
</dbReference>
<dbReference type="AlphaFoldDB" id="A0A7I7NSL7"/>
<feature type="region of interest" description="Disordered" evidence="1">
    <location>
        <begin position="25"/>
        <end position="55"/>
    </location>
</feature>
<dbReference type="KEGG" id="mlj:MLAC_45370"/>
<name>A0A7I7NSL7_9MYCO</name>
<dbReference type="Proteomes" id="UP000466396">
    <property type="component" value="Chromosome"/>
</dbReference>
<gene>
    <name evidence="2" type="ORF">MLAC_45370</name>
</gene>
<evidence type="ECO:0000256" key="1">
    <source>
        <dbReference type="SAM" id="MobiDB-lite"/>
    </source>
</evidence>
<evidence type="ECO:0000313" key="3">
    <source>
        <dbReference type="Proteomes" id="UP000466396"/>
    </source>
</evidence>
<feature type="compositionally biased region" description="Low complexity" evidence="1">
    <location>
        <begin position="25"/>
        <end position="34"/>
    </location>
</feature>